<evidence type="ECO:0000313" key="4">
    <source>
        <dbReference type="EMBL" id="SDL69500.1"/>
    </source>
</evidence>
<dbReference type="InterPro" id="IPR022644">
    <property type="entry name" value="De-COase2_N"/>
</dbReference>
<dbReference type="EMBL" id="FNHH01000001">
    <property type="protein sequence ID" value="SDL69500.1"/>
    <property type="molecule type" value="Genomic_DNA"/>
</dbReference>
<organism evidence="4 5">
    <name type="scientific">Daejeonella rubra</name>
    <dbReference type="NCBI Taxonomy" id="990371"/>
    <lineage>
        <taxon>Bacteria</taxon>
        <taxon>Pseudomonadati</taxon>
        <taxon>Bacteroidota</taxon>
        <taxon>Sphingobacteriia</taxon>
        <taxon>Sphingobacteriales</taxon>
        <taxon>Sphingobacteriaceae</taxon>
        <taxon>Daejeonella</taxon>
    </lineage>
</organism>
<keyword evidence="2" id="KW-0663">Pyridoxal phosphate</keyword>
<dbReference type="Proteomes" id="UP000199226">
    <property type="component" value="Unassembled WGS sequence"/>
</dbReference>
<proteinExistence type="predicted"/>
<dbReference type="GO" id="GO:0006527">
    <property type="term" value="P:L-arginine catabolic process"/>
    <property type="evidence" value="ECO:0007669"/>
    <property type="project" value="InterPro"/>
</dbReference>
<dbReference type="PANTHER" id="PTHR43295:SF9">
    <property type="entry name" value="BIOSYNTHETIC ARGININE DECARBOXYLASE"/>
    <property type="match status" value="1"/>
</dbReference>
<gene>
    <name evidence="4" type="ORF">SAMN05421813_101241</name>
</gene>
<evidence type="ECO:0000313" key="5">
    <source>
        <dbReference type="Proteomes" id="UP000199226"/>
    </source>
</evidence>
<evidence type="ECO:0000256" key="2">
    <source>
        <dbReference type="ARBA" id="ARBA00022898"/>
    </source>
</evidence>
<dbReference type="PANTHER" id="PTHR43295">
    <property type="entry name" value="ARGININE DECARBOXYLASE"/>
    <property type="match status" value="1"/>
</dbReference>
<accession>A0A1G9M5F4</accession>
<dbReference type="GO" id="GO:0008295">
    <property type="term" value="P:spermidine biosynthetic process"/>
    <property type="evidence" value="ECO:0007669"/>
    <property type="project" value="InterPro"/>
</dbReference>
<dbReference type="STRING" id="990371.SAMN05421813_101241"/>
<dbReference type="InterPro" id="IPR029066">
    <property type="entry name" value="PLP-binding_barrel"/>
</dbReference>
<dbReference type="InterPro" id="IPR002985">
    <property type="entry name" value="Arg_decrbxlase"/>
</dbReference>
<dbReference type="SUPFAM" id="SSF51419">
    <property type="entry name" value="PLP-binding barrel"/>
    <property type="match status" value="1"/>
</dbReference>
<evidence type="ECO:0000256" key="1">
    <source>
        <dbReference type="ARBA" id="ARBA00001933"/>
    </source>
</evidence>
<dbReference type="GO" id="GO:0008792">
    <property type="term" value="F:arginine decarboxylase activity"/>
    <property type="evidence" value="ECO:0007669"/>
    <property type="project" value="InterPro"/>
</dbReference>
<dbReference type="Pfam" id="PF02784">
    <property type="entry name" value="Orn_Arg_deC_N"/>
    <property type="match status" value="1"/>
</dbReference>
<keyword evidence="5" id="KW-1185">Reference proteome</keyword>
<dbReference type="CDD" id="cd06830">
    <property type="entry name" value="PLPDE_III_ADC"/>
    <property type="match status" value="1"/>
</dbReference>
<dbReference type="AlphaFoldDB" id="A0A1G9M5F4"/>
<sequence length="476" mass="55656">MFYAICFLYLCQNYKKMQSYAEFLDLSVGFPQDGFDIIDDELYFHDLNLMEMIETYGSPLRFTYLPIISKKIQQAKLLFQAAIVKNNYRGGYKYCYCTKSSHFRHIVEEALRNDIHLETSSAFDMPMIDALEKKGSLNKDITVICNGFKTFQYKQYIIDMLHDGFKNIIPVLDNKEEFNIYDDELDIPCSLGMRIAAEEQPDSQFYTSRLGIRMEDIIDFYNHKIAQNPNFKVKLLHFFINSGISDTPYYWNELEKYATLYCKFKKINPDLDTLDIGGGMPFKDSLAFDFDYEYMVNEIVKRIKEICAEHDVMEPDIITEFGKYTVAEASGILYKVLGRKQQNDREKWLMLDGSFITNLPDVWALNQKYILAPINNWDSEYERVNLGGITCDGQDYYSQEAHMNNVFMPKTRKVQYLGFFHTGAYQEVLSGYGGIHHCLLPSPKHVIIRRNRDETFNFEVFGEEQNSKQVLKILGY</sequence>
<evidence type="ECO:0000259" key="3">
    <source>
        <dbReference type="Pfam" id="PF02784"/>
    </source>
</evidence>
<protein>
    <submittedName>
        <fullName evidence="4">Arginine decarboxylase</fullName>
    </submittedName>
</protein>
<dbReference type="Gene3D" id="3.20.20.10">
    <property type="entry name" value="Alanine racemase"/>
    <property type="match status" value="1"/>
</dbReference>
<dbReference type="InterPro" id="IPR009006">
    <property type="entry name" value="Ala_racemase/Decarboxylase_C"/>
</dbReference>
<comment type="cofactor">
    <cofactor evidence="1">
        <name>pyridoxal 5'-phosphate</name>
        <dbReference type="ChEBI" id="CHEBI:597326"/>
    </cofactor>
</comment>
<feature type="domain" description="Orn/DAP/Arg decarboxylase 2 N-terminal" evidence="3">
    <location>
        <begin position="86"/>
        <end position="327"/>
    </location>
</feature>
<dbReference type="SUPFAM" id="SSF50621">
    <property type="entry name" value="Alanine racemase C-terminal domain-like"/>
    <property type="match status" value="1"/>
</dbReference>
<name>A0A1G9M5F4_9SPHI</name>
<dbReference type="Gene3D" id="2.40.37.10">
    <property type="entry name" value="Lyase, Ornithine Decarboxylase, Chain A, domain 1"/>
    <property type="match status" value="1"/>
</dbReference>
<reference evidence="5" key="1">
    <citation type="submission" date="2016-10" db="EMBL/GenBank/DDBJ databases">
        <authorList>
            <person name="Varghese N."/>
            <person name="Submissions S."/>
        </authorList>
    </citation>
    <scope>NUCLEOTIDE SEQUENCE [LARGE SCALE GENOMIC DNA]</scope>
    <source>
        <strain evidence="5">DSM 24536</strain>
    </source>
</reference>